<dbReference type="STRING" id="91928.A0A0D2BPX8"/>
<dbReference type="Gene3D" id="3.30.565.10">
    <property type="entry name" value="Histidine kinase-like ATPase, C-terminal domain"/>
    <property type="match status" value="1"/>
</dbReference>
<dbReference type="PANTHER" id="PTHR32387">
    <property type="entry name" value="WU:FJ29H11"/>
    <property type="match status" value="1"/>
</dbReference>
<feature type="compositionally biased region" description="Acidic residues" evidence="1">
    <location>
        <begin position="1367"/>
        <end position="1385"/>
    </location>
</feature>
<dbReference type="InterPro" id="IPR030456">
    <property type="entry name" value="TF_fork_head_CS_2"/>
</dbReference>
<evidence type="ECO:0008006" key="4">
    <source>
        <dbReference type="Google" id="ProtNLM"/>
    </source>
</evidence>
<dbReference type="NCBIfam" id="NF047352">
    <property type="entry name" value="P_loop_sacsin"/>
    <property type="match status" value="1"/>
</dbReference>
<organism evidence="2 3">
    <name type="scientific">Exophiala spinifera</name>
    <dbReference type="NCBI Taxonomy" id="91928"/>
    <lineage>
        <taxon>Eukaryota</taxon>
        <taxon>Fungi</taxon>
        <taxon>Dikarya</taxon>
        <taxon>Ascomycota</taxon>
        <taxon>Pezizomycotina</taxon>
        <taxon>Eurotiomycetes</taxon>
        <taxon>Chaetothyriomycetidae</taxon>
        <taxon>Chaetothyriales</taxon>
        <taxon>Herpotrichiellaceae</taxon>
        <taxon>Exophiala</taxon>
    </lineage>
</organism>
<dbReference type="RefSeq" id="XP_016233395.1">
    <property type="nucleotide sequence ID" value="XM_016382692.1"/>
</dbReference>
<dbReference type="OrthoDB" id="1262810at2759"/>
<dbReference type="InterPro" id="IPR036890">
    <property type="entry name" value="HATPase_C_sf"/>
</dbReference>
<name>A0A0D2BPX8_9EURO</name>
<dbReference type="SUPFAM" id="SSF55874">
    <property type="entry name" value="ATPase domain of HSP90 chaperone/DNA topoisomerase II/histidine kinase"/>
    <property type="match status" value="1"/>
</dbReference>
<dbReference type="PROSITE" id="PS00658">
    <property type="entry name" value="FORK_HEAD_2"/>
    <property type="match status" value="1"/>
</dbReference>
<feature type="compositionally biased region" description="Basic and acidic residues" evidence="1">
    <location>
        <begin position="1386"/>
        <end position="1395"/>
    </location>
</feature>
<sequence>MGIPGFDDEERPLTAAAAKREIEAIRVKHGIISDDDEAEIRQWEERPQKNYRTMAGSLRESSAGHAKTSVQSSYLGVRYTNVGSVSEQLYSSKFRFIHELLQNVDDSEYAEHVRPSVTFRIQPRQLIVESTEKGFTLENVISICSVGKSSKARVIGTTGEKGLGFKSVFGIADYAHIKSGHWSFGFKHRKGEDGLGMVAPLWIDDTAPLSKGIGTRLTLRYSDHSTNFAGRLVSEFEKIPKTIMFALRQLKKLEVFVDCVDGRSDRLKLEKPRHLYPYKMRIETTVEGNFGAHTSGTTVLRLLTTKVRDLPCDDRENRHPKNKVTVAFEVGHTGRPVITTSGQHVFACLPVESIPQLPFLINADFVLTASREQIQVLTRGDPLEFKWMRYLPKPPMTGFWEHLWEDVCLTLEDEKVLRSAQGKLHTIAHVKSLPSWFMFEDEPLVADTRDDIYLSKKYESADTRILKNLGLEQISQTQILRRIKLAIPFHDKPLDDPWHTAFSELVEKLLECSDTEEKVKDLRIIPLKDGQWVSSASRYENPVYYPYLIDEGNIKIEIPDGLGLQKVHETAAGDGERRKLYNHLGISDCPPDVVTKKILHAHASWERVICEGDGVVHTFQTDLEILFWFNEMPNKNSAILVSKNERLYRGHFLFFPSKDKFDAEELLAKTQHREWGDYGILHEEYMKSKVSSRIKSGLTWMSYLENCGVKHFPDLTQKDSSGWKLHPLMTLIARDNPDSFVANLHAHWSQYCEEASRITNDLLDIQVPCLYNTTEVLRRTILPTHELRGKSRDLNLERRLPLLKLPTEFDPKQPDDWFFLKQFGVICGIELEFYLRALESLADLAEMNVIQTCGSIYGGIAQTASINETESIQQKFAEQSLIRATSMKEGWYKSSDCIWEGPAFLHTKQRLGPLYGDDKYASKFFTNILNMRDVNHDDLIDELKLLATEARDGPHSTKDRAEKIYTALAGIAISEPIVETIRYKFRDHSLIYTDQTWRKSTECLWNCTVTIPGRVPLDEMFPQLQNFFVDKVEVLPLKIDMLIEDLVKAVEEQRTDFQKVKQIILAIGQLLASDDAIDLNEDLNEDQKRTLNELAWLPVSGPGGLKLVSPESKETFAINDHQRYGELFENRADIVAFGYEQISELHRLFWTLDLEDRYISGLVYHGKTTTEGDPKLDQALGQYIRDRAYALSCCATYYNSGEYYNRNTWMHEALLAAKVFVCDKVWANLCLPLPEDAEDIIVPSDQVVADVGLVDEGLKICMPSSKDKIYSYFQTELPEALFSLFKLEKELAVKAIYRILNNQRRPLKAIMREEDIPEYSWFKKYPPLLQETPFALRDDAESRSSSSTPMSPTVVSSAGSSLADSDGACDDDDDEEEEEEEEEDEVVTRADHRSTAENLGVEKSVPFPAQTQLNLRQREEPYKKLLREVIRQAKQGRPPQRAGQRSLEEINEDLDTMQALDESEYEAFRRAFGGTGYGNFEENTRMGAAGELYVFELFKAWGVTDFGIDNWQSSIRHHVNVLPEYAAEAAWHGREQSDIMYEGSCAQLRRLLRKKTIFPCPGWLCSETSSTPVNYHIEVKTTSGSCNTPFFISNKQYELMETNAYPPGSVTPPRD</sequence>
<keyword evidence="3" id="KW-1185">Reference proteome</keyword>
<dbReference type="InterPro" id="IPR052957">
    <property type="entry name" value="Auxin_embryo_med"/>
</dbReference>
<evidence type="ECO:0000313" key="3">
    <source>
        <dbReference type="Proteomes" id="UP000053328"/>
    </source>
</evidence>
<dbReference type="PANTHER" id="PTHR32387:SF0">
    <property type="entry name" value="PROTEIN NO VEIN"/>
    <property type="match status" value="1"/>
</dbReference>
<dbReference type="GeneID" id="27335449"/>
<protein>
    <recommendedName>
        <fullName evidence="4">Protein NO VEIN C-terminal domain-containing protein</fullName>
    </recommendedName>
</protein>
<dbReference type="EMBL" id="KN847497">
    <property type="protein sequence ID" value="KIW13179.1"/>
    <property type="molecule type" value="Genomic_DNA"/>
</dbReference>
<dbReference type="GO" id="GO:0043565">
    <property type="term" value="F:sequence-specific DNA binding"/>
    <property type="evidence" value="ECO:0007669"/>
    <property type="project" value="InterPro"/>
</dbReference>
<dbReference type="Proteomes" id="UP000053328">
    <property type="component" value="Unassembled WGS sequence"/>
</dbReference>
<evidence type="ECO:0000256" key="1">
    <source>
        <dbReference type="SAM" id="MobiDB-lite"/>
    </source>
</evidence>
<dbReference type="HOGENOM" id="CLU_000570_3_0_1"/>
<reference evidence="2 3" key="1">
    <citation type="submission" date="2015-01" db="EMBL/GenBank/DDBJ databases">
        <title>The Genome Sequence of Exophiala spinifera CBS89968.</title>
        <authorList>
            <consortium name="The Broad Institute Genomics Platform"/>
            <person name="Cuomo C."/>
            <person name="de Hoog S."/>
            <person name="Gorbushina A."/>
            <person name="Stielow B."/>
            <person name="Teixiera M."/>
            <person name="Abouelleil A."/>
            <person name="Chapman S.B."/>
            <person name="Priest M."/>
            <person name="Young S.K."/>
            <person name="Wortman J."/>
            <person name="Nusbaum C."/>
            <person name="Birren B."/>
        </authorList>
    </citation>
    <scope>NUCLEOTIDE SEQUENCE [LARGE SCALE GENOMIC DNA]</scope>
    <source>
        <strain evidence="2 3">CBS 89968</strain>
    </source>
</reference>
<dbReference type="GO" id="GO:0003700">
    <property type="term" value="F:DNA-binding transcription factor activity"/>
    <property type="evidence" value="ECO:0007669"/>
    <property type="project" value="InterPro"/>
</dbReference>
<gene>
    <name evidence="2" type="ORF">PV08_08366</name>
</gene>
<proteinExistence type="predicted"/>
<accession>A0A0D2BPX8</accession>
<dbReference type="VEuPathDB" id="FungiDB:PV08_08366"/>
<feature type="compositionally biased region" description="Low complexity" evidence="1">
    <location>
        <begin position="1343"/>
        <end position="1366"/>
    </location>
</feature>
<feature type="region of interest" description="Disordered" evidence="1">
    <location>
        <begin position="1337"/>
        <end position="1418"/>
    </location>
</feature>
<evidence type="ECO:0000313" key="2">
    <source>
        <dbReference type="EMBL" id="KIW13179.1"/>
    </source>
</evidence>